<gene>
    <name evidence="2" type="primary">Dgri\GH25310</name>
    <name evidence="2" type="ORF">Dgri_GH25310</name>
</gene>
<feature type="compositionally biased region" description="Low complexity" evidence="1">
    <location>
        <begin position="349"/>
        <end position="379"/>
    </location>
</feature>
<feature type="compositionally biased region" description="Low complexity" evidence="1">
    <location>
        <begin position="300"/>
        <end position="309"/>
    </location>
</feature>
<accession>B4JFI1</accession>
<dbReference type="HOGENOM" id="CLU_463271_0_0_1"/>
<dbReference type="Proteomes" id="UP000001070">
    <property type="component" value="Unassembled WGS sequence"/>
</dbReference>
<feature type="compositionally biased region" description="Low complexity" evidence="1">
    <location>
        <begin position="554"/>
        <end position="567"/>
    </location>
</feature>
<feature type="region of interest" description="Disordered" evidence="1">
    <location>
        <begin position="49"/>
        <end position="86"/>
    </location>
</feature>
<feature type="compositionally biased region" description="Low complexity" evidence="1">
    <location>
        <begin position="574"/>
        <end position="589"/>
    </location>
</feature>
<feature type="region of interest" description="Disordered" evidence="1">
    <location>
        <begin position="299"/>
        <end position="386"/>
    </location>
</feature>
<name>B4JFI1_DROGR</name>
<feature type="compositionally biased region" description="Low complexity" evidence="1">
    <location>
        <begin position="450"/>
        <end position="463"/>
    </location>
</feature>
<reference evidence="2 3" key="1">
    <citation type="journal article" date="2007" name="Nature">
        <title>Evolution of genes and genomes on the Drosophila phylogeny.</title>
        <authorList>
            <consortium name="Drosophila 12 Genomes Consortium"/>
            <person name="Clark A.G."/>
            <person name="Eisen M.B."/>
            <person name="Smith D.R."/>
            <person name="Bergman C.M."/>
            <person name="Oliver B."/>
            <person name="Markow T.A."/>
            <person name="Kaufman T.C."/>
            <person name="Kellis M."/>
            <person name="Gelbart W."/>
            <person name="Iyer V.N."/>
            <person name="Pollard D.A."/>
            <person name="Sackton T.B."/>
            <person name="Larracuente A.M."/>
            <person name="Singh N.D."/>
            <person name="Abad J.P."/>
            <person name="Abt D.N."/>
            <person name="Adryan B."/>
            <person name="Aguade M."/>
            <person name="Akashi H."/>
            <person name="Anderson W.W."/>
            <person name="Aquadro C.F."/>
            <person name="Ardell D.H."/>
            <person name="Arguello R."/>
            <person name="Artieri C.G."/>
            <person name="Barbash D.A."/>
            <person name="Barker D."/>
            <person name="Barsanti P."/>
            <person name="Batterham P."/>
            <person name="Batzoglou S."/>
            <person name="Begun D."/>
            <person name="Bhutkar A."/>
            <person name="Blanco E."/>
            <person name="Bosak S.A."/>
            <person name="Bradley R.K."/>
            <person name="Brand A.D."/>
            <person name="Brent M.R."/>
            <person name="Brooks A.N."/>
            <person name="Brown R.H."/>
            <person name="Butlin R.K."/>
            <person name="Caggese C."/>
            <person name="Calvi B.R."/>
            <person name="Bernardo de Carvalho A."/>
            <person name="Caspi A."/>
            <person name="Castrezana S."/>
            <person name="Celniker S.E."/>
            <person name="Chang J.L."/>
            <person name="Chapple C."/>
            <person name="Chatterji S."/>
            <person name="Chinwalla A."/>
            <person name="Civetta A."/>
            <person name="Clifton S.W."/>
            <person name="Comeron J.M."/>
            <person name="Costello J.C."/>
            <person name="Coyne J.A."/>
            <person name="Daub J."/>
            <person name="David R.G."/>
            <person name="Delcher A.L."/>
            <person name="Delehaunty K."/>
            <person name="Do C.B."/>
            <person name="Ebling H."/>
            <person name="Edwards K."/>
            <person name="Eickbush T."/>
            <person name="Evans J.D."/>
            <person name="Filipski A."/>
            <person name="Findeiss S."/>
            <person name="Freyhult E."/>
            <person name="Fulton L."/>
            <person name="Fulton R."/>
            <person name="Garcia A.C."/>
            <person name="Gardiner A."/>
            <person name="Garfield D.A."/>
            <person name="Garvin B.E."/>
            <person name="Gibson G."/>
            <person name="Gilbert D."/>
            <person name="Gnerre S."/>
            <person name="Godfrey J."/>
            <person name="Good R."/>
            <person name="Gotea V."/>
            <person name="Gravely B."/>
            <person name="Greenberg A.J."/>
            <person name="Griffiths-Jones S."/>
            <person name="Gross S."/>
            <person name="Guigo R."/>
            <person name="Gustafson E.A."/>
            <person name="Haerty W."/>
            <person name="Hahn M.W."/>
            <person name="Halligan D.L."/>
            <person name="Halpern A.L."/>
            <person name="Halter G.M."/>
            <person name="Han M.V."/>
            <person name="Heger A."/>
            <person name="Hillier L."/>
            <person name="Hinrichs A.S."/>
            <person name="Holmes I."/>
            <person name="Hoskins R.A."/>
            <person name="Hubisz M.J."/>
            <person name="Hultmark D."/>
            <person name="Huntley M.A."/>
            <person name="Jaffe D.B."/>
            <person name="Jagadeeshan S."/>
            <person name="Jeck W.R."/>
            <person name="Johnson J."/>
            <person name="Jones C.D."/>
            <person name="Jordan W.C."/>
            <person name="Karpen G.H."/>
            <person name="Kataoka E."/>
            <person name="Keightley P.D."/>
            <person name="Kheradpour P."/>
            <person name="Kirkness E.F."/>
            <person name="Koerich L.B."/>
            <person name="Kristiansen K."/>
            <person name="Kudrna D."/>
            <person name="Kulathinal R.J."/>
            <person name="Kumar S."/>
            <person name="Kwok R."/>
            <person name="Lander E."/>
            <person name="Langley C.H."/>
            <person name="Lapoint R."/>
            <person name="Lazzaro B.P."/>
            <person name="Lee S.J."/>
            <person name="Levesque L."/>
            <person name="Li R."/>
            <person name="Lin C.F."/>
            <person name="Lin M.F."/>
            <person name="Lindblad-Toh K."/>
            <person name="Llopart A."/>
            <person name="Long M."/>
            <person name="Low L."/>
            <person name="Lozovsky E."/>
            <person name="Lu J."/>
            <person name="Luo M."/>
            <person name="Machado C.A."/>
            <person name="Makalowski W."/>
            <person name="Marzo M."/>
            <person name="Matsuda M."/>
            <person name="Matzkin L."/>
            <person name="McAllister B."/>
            <person name="McBride C.S."/>
            <person name="McKernan B."/>
            <person name="McKernan K."/>
            <person name="Mendez-Lago M."/>
            <person name="Minx P."/>
            <person name="Mollenhauer M.U."/>
            <person name="Montooth K."/>
            <person name="Mount S.M."/>
            <person name="Mu X."/>
            <person name="Myers E."/>
            <person name="Negre B."/>
            <person name="Newfeld S."/>
            <person name="Nielsen R."/>
            <person name="Noor M.A."/>
            <person name="O'Grady P."/>
            <person name="Pachter L."/>
            <person name="Papaceit M."/>
            <person name="Parisi M.J."/>
            <person name="Parisi M."/>
            <person name="Parts L."/>
            <person name="Pedersen J.S."/>
            <person name="Pesole G."/>
            <person name="Phillippy A.M."/>
            <person name="Ponting C.P."/>
            <person name="Pop M."/>
            <person name="Porcelli D."/>
            <person name="Powell J.R."/>
            <person name="Prohaska S."/>
            <person name="Pruitt K."/>
            <person name="Puig M."/>
            <person name="Quesneville H."/>
            <person name="Ram K.R."/>
            <person name="Rand D."/>
            <person name="Rasmussen M.D."/>
            <person name="Reed L.K."/>
            <person name="Reenan R."/>
            <person name="Reily A."/>
            <person name="Remington K.A."/>
            <person name="Rieger T.T."/>
            <person name="Ritchie M.G."/>
            <person name="Robin C."/>
            <person name="Rogers Y.H."/>
            <person name="Rohde C."/>
            <person name="Rozas J."/>
            <person name="Rubenfield M.J."/>
            <person name="Ruiz A."/>
            <person name="Russo S."/>
            <person name="Salzberg S.L."/>
            <person name="Sanchez-Gracia A."/>
            <person name="Saranga D.J."/>
            <person name="Sato H."/>
            <person name="Schaeffer S.W."/>
            <person name="Schatz M.C."/>
            <person name="Schlenke T."/>
            <person name="Schwartz R."/>
            <person name="Segarra C."/>
            <person name="Singh R.S."/>
            <person name="Sirot L."/>
            <person name="Sirota M."/>
            <person name="Sisneros N.B."/>
            <person name="Smith C.D."/>
            <person name="Smith T.F."/>
            <person name="Spieth J."/>
            <person name="Stage D.E."/>
            <person name="Stark A."/>
            <person name="Stephan W."/>
            <person name="Strausberg R.L."/>
            <person name="Strempel S."/>
            <person name="Sturgill D."/>
            <person name="Sutton G."/>
            <person name="Sutton G.G."/>
            <person name="Tao W."/>
            <person name="Teichmann S."/>
            <person name="Tobari Y.N."/>
            <person name="Tomimura Y."/>
            <person name="Tsolas J.M."/>
            <person name="Valente V.L."/>
            <person name="Venter E."/>
            <person name="Venter J.C."/>
            <person name="Vicario S."/>
            <person name="Vieira F.G."/>
            <person name="Vilella A.J."/>
            <person name="Villasante A."/>
            <person name="Walenz B."/>
            <person name="Wang J."/>
            <person name="Wasserman M."/>
            <person name="Watts T."/>
            <person name="Wilson D."/>
            <person name="Wilson R.K."/>
            <person name="Wing R.A."/>
            <person name="Wolfner M.F."/>
            <person name="Wong A."/>
            <person name="Wong G.K."/>
            <person name="Wu C.I."/>
            <person name="Wu G."/>
            <person name="Yamamoto D."/>
            <person name="Yang H.P."/>
            <person name="Yang S.P."/>
            <person name="Yorke J.A."/>
            <person name="Yoshida K."/>
            <person name="Zdobnov E."/>
            <person name="Zhang P."/>
            <person name="Zhang Y."/>
            <person name="Zimin A.V."/>
            <person name="Baldwin J."/>
            <person name="Abdouelleil A."/>
            <person name="Abdulkadir J."/>
            <person name="Abebe A."/>
            <person name="Abera B."/>
            <person name="Abreu J."/>
            <person name="Acer S.C."/>
            <person name="Aftuck L."/>
            <person name="Alexander A."/>
            <person name="An P."/>
            <person name="Anderson E."/>
            <person name="Anderson S."/>
            <person name="Arachi H."/>
            <person name="Azer M."/>
            <person name="Bachantsang P."/>
            <person name="Barry A."/>
            <person name="Bayul T."/>
            <person name="Berlin A."/>
            <person name="Bessette D."/>
            <person name="Bloom T."/>
            <person name="Blye J."/>
            <person name="Boguslavskiy L."/>
            <person name="Bonnet C."/>
            <person name="Boukhgalter B."/>
            <person name="Bourzgui I."/>
            <person name="Brown A."/>
            <person name="Cahill P."/>
            <person name="Channer S."/>
            <person name="Cheshatsang Y."/>
            <person name="Chuda L."/>
            <person name="Citroen M."/>
            <person name="Collymore A."/>
            <person name="Cooke P."/>
            <person name="Costello M."/>
            <person name="D'Aco K."/>
            <person name="Daza R."/>
            <person name="De Haan G."/>
            <person name="DeGray S."/>
            <person name="DeMaso C."/>
            <person name="Dhargay N."/>
            <person name="Dooley K."/>
            <person name="Dooley E."/>
            <person name="Doricent M."/>
            <person name="Dorje P."/>
            <person name="Dorjee K."/>
            <person name="Dupes A."/>
            <person name="Elong R."/>
            <person name="Falk J."/>
            <person name="Farina A."/>
            <person name="Faro S."/>
            <person name="Ferguson D."/>
            <person name="Fisher S."/>
            <person name="Foley C.D."/>
            <person name="Franke A."/>
            <person name="Friedrich D."/>
            <person name="Gadbois L."/>
            <person name="Gearin G."/>
            <person name="Gearin C.R."/>
            <person name="Giannoukos G."/>
            <person name="Goode T."/>
            <person name="Graham J."/>
            <person name="Grandbois E."/>
            <person name="Grewal S."/>
            <person name="Gyaltsen K."/>
            <person name="Hafez N."/>
            <person name="Hagos B."/>
            <person name="Hall J."/>
            <person name="Henson C."/>
            <person name="Hollinger A."/>
            <person name="Honan T."/>
            <person name="Huard M.D."/>
            <person name="Hughes L."/>
            <person name="Hurhula B."/>
            <person name="Husby M.E."/>
            <person name="Kamat A."/>
            <person name="Kanga B."/>
            <person name="Kashin S."/>
            <person name="Khazanovich D."/>
            <person name="Kisner P."/>
            <person name="Lance K."/>
            <person name="Lara M."/>
            <person name="Lee W."/>
            <person name="Lennon N."/>
            <person name="Letendre F."/>
            <person name="LeVine R."/>
            <person name="Lipovsky A."/>
            <person name="Liu X."/>
            <person name="Liu J."/>
            <person name="Liu S."/>
            <person name="Lokyitsang T."/>
            <person name="Lokyitsang Y."/>
            <person name="Lubonja R."/>
            <person name="Lui A."/>
            <person name="MacDonald P."/>
            <person name="Magnisalis V."/>
            <person name="Maru K."/>
            <person name="Matthews C."/>
            <person name="McCusker W."/>
            <person name="McDonough S."/>
            <person name="Mehta T."/>
            <person name="Meldrim J."/>
            <person name="Meneus L."/>
            <person name="Mihai O."/>
            <person name="Mihalev A."/>
            <person name="Mihova T."/>
            <person name="Mittelman R."/>
            <person name="Mlenga V."/>
            <person name="Montmayeur A."/>
            <person name="Mulrain L."/>
            <person name="Navidi A."/>
            <person name="Naylor J."/>
            <person name="Negash T."/>
            <person name="Nguyen T."/>
            <person name="Nguyen N."/>
            <person name="Nicol R."/>
            <person name="Norbu C."/>
            <person name="Norbu N."/>
            <person name="Novod N."/>
            <person name="O'Neill B."/>
            <person name="Osman S."/>
            <person name="Markiewicz E."/>
            <person name="Oyono O.L."/>
            <person name="Patti C."/>
            <person name="Phunkhang P."/>
            <person name="Pierre F."/>
            <person name="Priest M."/>
            <person name="Raghuraman S."/>
            <person name="Rege F."/>
            <person name="Reyes R."/>
            <person name="Rise C."/>
            <person name="Rogov P."/>
            <person name="Ross K."/>
            <person name="Ryan E."/>
            <person name="Settipalli S."/>
            <person name="Shea T."/>
            <person name="Sherpa N."/>
            <person name="Shi L."/>
            <person name="Shih D."/>
            <person name="Sparrow T."/>
            <person name="Spaulding J."/>
            <person name="Stalker J."/>
            <person name="Stange-Thomann N."/>
            <person name="Stavropoulos S."/>
            <person name="Stone C."/>
            <person name="Strader C."/>
            <person name="Tesfaye S."/>
            <person name="Thomson T."/>
            <person name="Thoulutsang Y."/>
            <person name="Thoulutsang D."/>
            <person name="Topham K."/>
            <person name="Topping I."/>
            <person name="Tsamla T."/>
            <person name="Vassiliev H."/>
            <person name="Vo A."/>
            <person name="Wangchuk T."/>
            <person name="Wangdi T."/>
            <person name="Weiand M."/>
            <person name="Wilkinson J."/>
            <person name="Wilson A."/>
            <person name="Yadav S."/>
            <person name="Young G."/>
            <person name="Yu Q."/>
            <person name="Zembek L."/>
            <person name="Zhong D."/>
            <person name="Zimmer A."/>
            <person name="Zwirko Z."/>
            <person name="Jaffe D.B."/>
            <person name="Alvarez P."/>
            <person name="Brockman W."/>
            <person name="Butler J."/>
            <person name="Chin C."/>
            <person name="Gnerre S."/>
            <person name="Grabherr M."/>
            <person name="Kleber M."/>
            <person name="Mauceli E."/>
            <person name="MacCallum I."/>
        </authorList>
    </citation>
    <scope>NUCLEOTIDE SEQUENCE [LARGE SCALE GENOMIC DNA]</scope>
    <source>
        <strain evidence="3">Tucson 15287-2541.00</strain>
    </source>
</reference>
<evidence type="ECO:0000256" key="1">
    <source>
        <dbReference type="SAM" id="MobiDB-lite"/>
    </source>
</evidence>
<feature type="compositionally biased region" description="Basic and acidic residues" evidence="1">
    <location>
        <begin position="188"/>
        <end position="197"/>
    </location>
</feature>
<dbReference type="AlphaFoldDB" id="B4JFI1"/>
<feature type="region of interest" description="Disordered" evidence="1">
    <location>
        <begin position="188"/>
        <end position="211"/>
    </location>
</feature>
<feature type="region of interest" description="Disordered" evidence="1">
    <location>
        <begin position="248"/>
        <end position="268"/>
    </location>
</feature>
<dbReference type="OrthoDB" id="7765355at2759"/>
<keyword evidence="3" id="KW-1185">Reference proteome</keyword>
<evidence type="ECO:0000313" key="2">
    <source>
        <dbReference type="EMBL" id="EDV93462.1"/>
    </source>
</evidence>
<organism evidence="3">
    <name type="scientific">Drosophila grimshawi</name>
    <name type="common">Hawaiian fruit fly</name>
    <name type="synonym">Idiomyia grimshawi</name>
    <dbReference type="NCBI Taxonomy" id="7222"/>
    <lineage>
        <taxon>Eukaryota</taxon>
        <taxon>Metazoa</taxon>
        <taxon>Ecdysozoa</taxon>
        <taxon>Arthropoda</taxon>
        <taxon>Hexapoda</taxon>
        <taxon>Insecta</taxon>
        <taxon>Pterygota</taxon>
        <taxon>Neoptera</taxon>
        <taxon>Endopterygota</taxon>
        <taxon>Diptera</taxon>
        <taxon>Brachycera</taxon>
        <taxon>Muscomorpha</taxon>
        <taxon>Ephydroidea</taxon>
        <taxon>Drosophilidae</taxon>
        <taxon>Drosophila</taxon>
        <taxon>Hawaiian Drosophila</taxon>
    </lineage>
</organism>
<dbReference type="EMBL" id="CH916369">
    <property type="protein sequence ID" value="EDV93462.1"/>
    <property type="molecule type" value="Genomic_DNA"/>
</dbReference>
<feature type="region of interest" description="Disordered" evidence="1">
    <location>
        <begin position="554"/>
        <end position="589"/>
    </location>
</feature>
<feature type="region of interest" description="Disordered" evidence="1">
    <location>
        <begin position="411"/>
        <end position="473"/>
    </location>
</feature>
<evidence type="ECO:0000313" key="3">
    <source>
        <dbReference type="Proteomes" id="UP000001070"/>
    </source>
</evidence>
<sequence>MDVNGTMERRFSLSNSPRLTNPIADSTWIDGMPVTQRAAARQLYRNLSGAQRSNSSSCLSNGYTNETPPNRYLHQTSRTSTSISKMTRQKLNLSQLDPKTYADVHSSGLTSRIAGYQQESSRGLQRSMSYNNVYNPMTLPRRIAPLNKRVLPAVSITHIAPPERSFFCGSTLPSLLRSNSLLGVEKNTEQLSRENRPIMHPPPLQHESEPTRSVLEELKEISRKRINSGEIQPNDFKKSCSRMTDYVDHHHHHPQQQQQHQQQQQQQLSMLQLQSGLKRQRELTVTVPLRQYHSPISLSHQLHQQQQQHHQQHHHQQFQMSGHHYSVSVSPEQLAKRRNCSHSNEIAGSLSSSKLLSSKRQLNSSTVSGSSSSSSPESSPRQQVAKIQRNQSNTINLHLEHLTRAQSVPITPLPATPAQRTQSAPEPNLQAVPKPETPAKPKLTLFNASQHQKQQQQQQQQSQREQEFDLDSPDVDASEYAGIQFVKPKQQNALGTQKNSNLERTQKTKLALMLSSLKGEIYQDETDLSDEPDAMTTPIKPTTIATTRTATLTTATATTTTTKPIILGLKAPHQQQRQQQQQQQQQQQH</sequence>
<feature type="compositionally biased region" description="Low complexity" evidence="1">
    <location>
        <begin position="255"/>
        <end position="267"/>
    </location>
</feature>
<protein>
    <submittedName>
        <fullName evidence="2">GH25310, isoform B</fullName>
    </submittedName>
</protein>
<proteinExistence type="predicted"/>